<reference evidence="11 12" key="1">
    <citation type="submission" date="2019-12" db="EMBL/GenBank/DDBJ databases">
        <authorList>
            <person name="Huq M.A."/>
        </authorList>
    </citation>
    <scope>NUCLEOTIDE SEQUENCE [LARGE SCALE GENOMIC DNA]</scope>
    <source>
        <strain evidence="11 12">MAH-25</strain>
    </source>
</reference>
<dbReference type="PROSITE" id="PS50109">
    <property type="entry name" value="HIS_KIN"/>
    <property type="match status" value="1"/>
</dbReference>
<dbReference type="PANTHER" id="PTHR43547:SF2">
    <property type="entry name" value="HYBRID SIGNAL TRANSDUCTION HISTIDINE KINASE C"/>
    <property type="match status" value="1"/>
</dbReference>
<accession>A0A6N8J142</accession>
<evidence type="ECO:0000313" key="11">
    <source>
        <dbReference type="EMBL" id="MVQ31980.1"/>
    </source>
</evidence>
<name>A0A6N8J142_9BURK</name>
<dbReference type="RefSeq" id="WP_157399977.1">
    <property type="nucleotide sequence ID" value="NZ_WSEL01000009.1"/>
</dbReference>
<evidence type="ECO:0000256" key="4">
    <source>
        <dbReference type="ARBA" id="ARBA00022553"/>
    </source>
</evidence>
<dbReference type="EC" id="2.7.13.3" evidence="3"/>
<evidence type="ECO:0000256" key="1">
    <source>
        <dbReference type="ARBA" id="ARBA00000085"/>
    </source>
</evidence>
<dbReference type="GO" id="GO:0000155">
    <property type="term" value="F:phosphorelay sensor kinase activity"/>
    <property type="evidence" value="ECO:0007669"/>
    <property type="project" value="InterPro"/>
</dbReference>
<evidence type="ECO:0000256" key="8">
    <source>
        <dbReference type="SAM" id="Coils"/>
    </source>
</evidence>
<protein>
    <recommendedName>
        <fullName evidence="3">histidine kinase</fullName>
        <ecNumber evidence="3">2.7.13.3</ecNumber>
    </recommendedName>
</protein>
<dbReference type="SUPFAM" id="SSF55874">
    <property type="entry name" value="ATPase domain of HSP90 chaperone/DNA topoisomerase II/histidine kinase"/>
    <property type="match status" value="1"/>
</dbReference>
<evidence type="ECO:0000313" key="12">
    <source>
        <dbReference type="Proteomes" id="UP000469385"/>
    </source>
</evidence>
<keyword evidence="12" id="KW-1185">Reference proteome</keyword>
<dbReference type="SUPFAM" id="SSF52172">
    <property type="entry name" value="CheY-like"/>
    <property type="match status" value="2"/>
</dbReference>
<proteinExistence type="predicted"/>
<evidence type="ECO:0000259" key="10">
    <source>
        <dbReference type="PROSITE" id="PS50110"/>
    </source>
</evidence>
<dbReference type="SMART" id="SM00388">
    <property type="entry name" value="HisKA"/>
    <property type="match status" value="1"/>
</dbReference>
<evidence type="ECO:0000256" key="3">
    <source>
        <dbReference type="ARBA" id="ARBA00012438"/>
    </source>
</evidence>
<evidence type="ECO:0000256" key="6">
    <source>
        <dbReference type="ARBA" id="ARBA00022777"/>
    </source>
</evidence>
<dbReference type="PRINTS" id="PR00344">
    <property type="entry name" value="BCTRLSENSOR"/>
</dbReference>
<feature type="domain" description="Response regulatory" evidence="10">
    <location>
        <begin position="24"/>
        <end position="141"/>
    </location>
</feature>
<organism evidence="11 12">
    <name type="scientific">Ramlibacter pinisoli</name>
    <dbReference type="NCBI Taxonomy" id="2682844"/>
    <lineage>
        <taxon>Bacteria</taxon>
        <taxon>Pseudomonadati</taxon>
        <taxon>Pseudomonadota</taxon>
        <taxon>Betaproteobacteria</taxon>
        <taxon>Burkholderiales</taxon>
        <taxon>Comamonadaceae</taxon>
        <taxon>Ramlibacter</taxon>
    </lineage>
</organism>
<feature type="modified residue" description="4-aspartylphosphate" evidence="7">
    <location>
        <position position="73"/>
    </location>
</feature>
<dbReference type="SMART" id="SM00448">
    <property type="entry name" value="REC"/>
    <property type="match status" value="2"/>
</dbReference>
<comment type="catalytic activity">
    <reaction evidence="1">
        <text>ATP + protein L-histidine = ADP + protein N-phospho-L-histidine.</text>
        <dbReference type="EC" id="2.7.13.3"/>
    </reaction>
</comment>
<dbReference type="InterPro" id="IPR004358">
    <property type="entry name" value="Sig_transdc_His_kin-like_C"/>
</dbReference>
<dbReference type="CDD" id="cd17580">
    <property type="entry name" value="REC_2_DhkD-like"/>
    <property type="match status" value="1"/>
</dbReference>
<dbReference type="PROSITE" id="PS50110">
    <property type="entry name" value="RESPONSE_REGULATORY"/>
    <property type="match status" value="2"/>
</dbReference>
<dbReference type="InterPro" id="IPR003661">
    <property type="entry name" value="HisK_dim/P_dom"/>
</dbReference>
<evidence type="ECO:0000256" key="5">
    <source>
        <dbReference type="ARBA" id="ARBA00022679"/>
    </source>
</evidence>
<dbReference type="Gene3D" id="1.10.287.130">
    <property type="match status" value="1"/>
</dbReference>
<keyword evidence="8" id="KW-0175">Coiled coil</keyword>
<comment type="subcellular location">
    <subcellularLocation>
        <location evidence="2">Cell inner membrane</location>
        <topology evidence="2">Multi-pass membrane protein</topology>
    </subcellularLocation>
</comment>
<feature type="domain" description="Response regulatory" evidence="10">
    <location>
        <begin position="451"/>
        <end position="567"/>
    </location>
</feature>
<feature type="domain" description="Histidine kinase" evidence="9">
    <location>
        <begin position="209"/>
        <end position="427"/>
    </location>
</feature>
<dbReference type="Pfam" id="PF00072">
    <property type="entry name" value="Response_reg"/>
    <property type="match status" value="2"/>
</dbReference>
<keyword evidence="4 7" id="KW-0597">Phosphoprotein</keyword>
<dbReference type="FunFam" id="3.30.565.10:FF:000006">
    <property type="entry name" value="Sensor histidine kinase WalK"/>
    <property type="match status" value="1"/>
</dbReference>
<dbReference type="EMBL" id="WSEL01000009">
    <property type="protein sequence ID" value="MVQ31980.1"/>
    <property type="molecule type" value="Genomic_DNA"/>
</dbReference>
<feature type="modified residue" description="4-aspartylphosphate" evidence="7">
    <location>
        <position position="500"/>
    </location>
</feature>
<comment type="caution">
    <text evidence="11">The sequence shown here is derived from an EMBL/GenBank/DDBJ whole genome shotgun (WGS) entry which is preliminary data.</text>
</comment>
<dbReference type="InterPro" id="IPR036097">
    <property type="entry name" value="HisK_dim/P_sf"/>
</dbReference>
<gene>
    <name evidence="11" type="ORF">GON04_21150</name>
</gene>
<dbReference type="InterPro" id="IPR011006">
    <property type="entry name" value="CheY-like_superfamily"/>
</dbReference>
<dbReference type="PANTHER" id="PTHR43547">
    <property type="entry name" value="TWO-COMPONENT HISTIDINE KINASE"/>
    <property type="match status" value="1"/>
</dbReference>
<keyword evidence="6" id="KW-0418">Kinase</keyword>
<evidence type="ECO:0000259" key="9">
    <source>
        <dbReference type="PROSITE" id="PS50109"/>
    </source>
</evidence>
<sequence length="577" mass="63624">MTTSPTGPHAGSDQGRGDAVQPVNILIVDDEPKNLAVLEVVLDDPGYRLVRASSGDEALLALMADEFALLILDVRMPGMSGFEVAHMVKERRKTARIPIIFLTAYYNEDQHILEGYGTGAVDYLHKPVNPAVLRSKVSMFAELHRQGRALEQANRLLLGEVAERRRAEQRLSELNESLDRRVTERTRDLEASEARLLEASRRKDEFLATLAHELRNPLAPVRNAVELLKRQQPDPAKVQWAADLIDRQVRSFSHLIDDLMDVSRINQGRIELRREIVALNDVLSDAIETVRPMVQECQQDLAVLLPDHTLVVDGDRTRLAQVFTNLLNNASKYTDSGGRIELAVTLERDGVVVTIRDNGIGIPPDRLESVFEMFSQVETAISRSRGGLGIGLSLTQRLVQMHGGIVRAYSDGVGQGSKFQVVLPLARAGDGTRPAEPEAGTEAEEPTGALRLLVVDDNLDAAETLAELLGTMGYEVRQAGDGEAALKVAEKFAPHVVLLDIGLPGMNGYDVCRRMRQQRGGKKRTMVAITGWGQPEDLKRSKEAGFDRHLVKPMDFDALVEILKTVPEPAARRNNAG</sequence>
<dbReference type="Pfam" id="PF02518">
    <property type="entry name" value="HATPase_c"/>
    <property type="match status" value="1"/>
</dbReference>
<dbReference type="InterPro" id="IPR005467">
    <property type="entry name" value="His_kinase_dom"/>
</dbReference>
<evidence type="ECO:0000256" key="2">
    <source>
        <dbReference type="ARBA" id="ARBA00004429"/>
    </source>
</evidence>
<dbReference type="Proteomes" id="UP000469385">
    <property type="component" value="Unassembled WGS sequence"/>
</dbReference>
<dbReference type="SMART" id="SM00387">
    <property type="entry name" value="HATPase_c"/>
    <property type="match status" value="1"/>
</dbReference>
<dbReference type="SUPFAM" id="SSF47384">
    <property type="entry name" value="Homodimeric domain of signal transducing histidine kinase"/>
    <property type="match status" value="1"/>
</dbReference>
<dbReference type="GO" id="GO:0005886">
    <property type="term" value="C:plasma membrane"/>
    <property type="evidence" value="ECO:0007669"/>
    <property type="project" value="UniProtKB-SubCell"/>
</dbReference>
<dbReference type="Pfam" id="PF00512">
    <property type="entry name" value="HisKA"/>
    <property type="match status" value="1"/>
</dbReference>
<dbReference type="Gene3D" id="3.30.565.10">
    <property type="entry name" value="Histidine kinase-like ATPase, C-terminal domain"/>
    <property type="match status" value="1"/>
</dbReference>
<dbReference type="CDD" id="cd00082">
    <property type="entry name" value="HisKA"/>
    <property type="match status" value="1"/>
</dbReference>
<dbReference type="InterPro" id="IPR003594">
    <property type="entry name" value="HATPase_dom"/>
</dbReference>
<keyword evidence="5" id="KW-0808">Transferase</keyword>
<dbReference type="InterPro" id="IPR036890">
    <property type="entry name" value="HATPase_C_sf"/>
</dbReference>
<dbReference type="InterPro" id="IPR001789">
    <property type="entry name" value="Sig_transdc_resp-reg_receiver"/>
</dbReference>
<dbReference type="Gene3D" id="3.40.50.2300">
    <property type="match status" value="2"/>
</dbReference>
<feature type="coiled-coil region" evidence="8">
    <location>
        <begin position="150"/>
        <end position="184"/>
    </location>
</feature>
<dbReference type="AlphaFoldDB" id="A0A6N8J142"/>
<evidence type="ECO:0000256" key="7">
    <source>
        <dbReference type="PROSITE-ProRule" id="PRU00169"/>
    </source>
</evidence>